<dbReference type="GO" id="GO:0035194">
    <property type="term" value="P:regulatory ncRNA-mediated post-transcriptional gene silencing"/>
    <property type="evidence" value="ECO:0007669"/>
    <property type="project" value="TreeGrafter"/>
</dbReference>
<accession>A0AAD4KA07</accession>
<protein>
    <recommendedName>
        <fullName evidence="6">RNA helicase</fullName>
    </recommendedName>
</protein>
<feature type="domain" description="DNA2/NAM7 helicase-like C-terminal" evidence="3">
    <location>
        <begin position="456"/>
        <end position="660"/>
    </location>
</feature>
<dbReference type="CDD" id="cd18038">
    <property type="entry name" value="DEXXQc_Helz-like"/>
    <property type="match status" value="1"/>
</dbReference>
<dbReference type="EMBL" id="JAJJHW010000681">
    <property type="protein sequence ID" value="KAH8384825.1"/>
    <property type="molecule type" value="Genomic_DNA"/>
</dbReference>
<dbReference type="CDD" id="cd18808">
    <property type="entry name" value="SF1_C_Upf1"/>
    <property type="match status" value="1"/>
</dbReference>
<dbReference type="InterPro" id="IPR047187">
    <property type="entry name" value="SF1_C_Upf1"/>
</dbReference>
<evidence type="ECO:0000259" key="2">
    <source>
        <dbReference type="Pfam" id="PF13086"/>
    </source>
</evidence>
<feature type="domain" description="DNA2/NAM7 helicase helicase" evidence="2">
    <location>
        <begin position="364"/>
        <end position="447"/>
    </location>
</feature>
<dbReference type="InterPro" id="IPR026122">
    <property type="entry name" value="MOV-10/SDE3_DEXXQ/H-box"/>
</dbReference>
<evidence type="ECO:0000313" key="4">
    <source>
        <dbReference type="EMBL" id="KAH8384825.1"/>
    </source>
</evidence>
<organism evidence="4 5">
    <name type="scientific">Drosophila rubida</name>
    <dbReference type="NCBI Taxonomy" id="30044"/>
    <lineage>
        <taxon>Eukaryota</taxon>
        <taxon>Metazoa</taxon>
        <taxon>Ecdysozoa</taxon>
        <taxon>Arthropoda</taxon>
        <taxon>Hexapoda</taxon>
        <taxon>Insecta</taxon>
        <taxon>Pterygota</taxon>
        <taxon>Neoptera</taxon>
        <taxon>Endopterygota</taxon>
        <taxon>Diptera</taxon>
        <taxon>Brachycera</taxon>
        <taxon>Muscomorpha</taxon>
        <taxon>Ephydroidea</taxon>
        <taxon>Drosophilidae</taxon>
        <taxon>Drosophila</taxon>
    </lineage>
</organism>
<proteinExistence type="predicted"/>
<feature type="non-terminal residue" evidence="4">
    <location>
        <position position="706"/>
    </location>
</feature>
<feature type="non-terminal residue" evidence="4">
    <location>
        <position position="1"/>
    </location>
</feature>
<dbReference type="Gene3D" id="3.40.50.300">
    <property type="entry name" value="P-loop containing nucleotide triphosphate hydrolases"/>
    <property type="match status" value="2"/>
</dbReference>
<reference evidence="4" key="1">
    <citation type="journal article" date="2021" name="Mol. Ecol. Resour.">
        <title>Phylogenomic analyses of the genus Drosophila reveals genomic signals of climate adaptation.</title>
        <authorList>
            <person name="Li F."/>
            <person name="Rane R.V."/>
            <person name="Luria V."/>
            <person name="Xiong Z."/>
            <person name="Chen J."/>
            <person name="Li Z."/>
            <person name="Catullo R.A."/>
            <person name="Griffin P.C."/>
            <person name="Schiffer M."/>
            <person name="Pearce S."/>
            <person name="Lee S.F."/>
            <person name="McElroy K."/>
            <person name="Stocker A."/>
            <person name="Shirriffs J."/>
            <person name="Cockerell F."/>
            <person name="Coppin C."/>
            <person name="Sgro C.M."/>
            <person name="Karger A."/>
            <person name="Cain J.W."/>
            <person name="Weber J.A."/>
            <person name="Santpere G."/>
            <person name="Kirschner M.W."/>
            <person name="Hoffmann A.A."/>
            <person name="Oakeshott J.G."/>
            <person name="Zhang G."/>
        </authorList>
    </citation>
    <scope>NUCLEOTIDE SEQUENCE</scope>
    <source>
        <strain evidence="4">BGI-SZ-2011g</strain>
    </source>
</reference>
<evidence type="ECO:0008006" key="6">
    <source>
        <dbReference type="Google" id="ProtNLM"/>
    </source>
</evidence>
<dbReference type="InterPro" id="IPR045055">
    <property type="entry name" value="DNA2/NAM7-like"/>
</dbReference>
<dbReference type="GO" id="GO:0032574">
    <property type="term" value="F:5'-3' RNA helicase activity"/>
    <property type="evidence" value="ECO:0007669"/>
    <property type="project" value="InterPro"/>
</dbReference>
<dbReference type="GO" id="GO:0005829">
    <property type="term" value="C:cytosol"/>
    <property type="evidence" value="ECO:0007669"/>
    <property type="project" value="TreeGrafter"/>
</dbReference>
<gene>
    <name evidence="4" type="ORF">KR093_009190</name>
</gene>
<dbReference type="PANTHER" id="PTHR10887:SF419">
    <property type="entry name" value="RNA HELICASE MOV10L1"/>
    <property type="match status" value="1"/>
</dbReference>
<dbReference type="Pfam" id="PF13086">
    <property type="entry name" value="AAA_11"/>
    <property type="match status" value="2"/>
</dbReference>
<dbReference type="InterPro" id="IPR027417">
    <property type="entry name" value="P-loop_NTPase"/>
</dbReference>
<dbReference type="Proteomes" id="UP001200034">
    <property type="component" value="Unassembled WGS sequence"/>
</dbReference>
<dbReference type="InterPro" id="IPR041679">
    <property type="entry name" value="DNA2/NAM7-like_C"/>
</dbReference>
<dbReference type="GO" id="GO:0043186">
    <property type="term" value="C:P granule"/>
    <property type="evidence" value="ECO:0007669"/>
    <property type="project" value="TreeGrafter"/>
</dbReference>
<dbReference type="PANTHER" id="PTHR10887">
    <property type="entry name" value="DNA2/NAM7 HELICASE FAMILY"/>
    <property type="match status" value="1"/>
</dbReference>
<sequence>TRSLQHYEPDLTMLQAMEANFSNDSLSTEGGIFAAYLKTHRLDYDNVCTVLRTLLSIEDMSTMQTYVQFMQSDVTVSKVSSFCYSYMLNDPSLSPKDVLSPNLDQVVLIPMQSLLADPLPLNPMLAQRAHKNEQLPLKHPLRHHVACLEKVTAQCIQFKFKDNKVFPGDEAMKERFFIILRSRRLPFRFKYRAIQLLEYSPSIRHYLFPVKQAHEVFTGDCNLPNLSLFNPNIASNMEQLQAVKQIFKGPSSRAPHIVFGPPGTGKTTTIVEAILQLRLHQPRSRILVTAGSNSACNTVAFKLCEYFSRNKRLKDLLKERAKDARFEEPDVHRQLIRVFSRSICASGLSSVQPLLLRHSNCSKHVYEHCSANFLREFGIIVATLCTVGRLVTDNVGKFNFFTHIFIDEAGASTEPETLVGIVGIKQDDTCHVIMSGDHKQLGAVITSPRAAALGLGHSLMERLMRSELYGVDANGNYDRTLQTRLRRNYRSHPEIVGIYNKLYYNGELIPQAPSSQVNMAVNWPMLRNPHFPIIFQATHGVTEKEVNCTSSYNELEAHVLIWYVKLLLNFGLGNNVRVEQQDIGVVAPYTAQGKLIREALYNEGYLNVEVGSVEHYQGREKNIIIATLVRSFASIGFMRDPRRLNVMLSRAKSLMILIGNPVTLRYHCDINFIINECKLQGNYLFKKRDDSHRFHFINDSEEEIEE</sequence>
<evidence type="ECO:0000256" key="1">
    <source>
        <dbReference type="ARBA" id="ARBA00023158"/>
    </source>
</evidence>
<dbReference type="SUPFAM" id="SSF52540">
    <property type="entry name" value="P-loop containing nucleoside triphosphate hydrolases"/>
    <property type="match status" value="1"/>
</dbReference>
<feature type="domain" description="DNA2/NAM7 helicase helicase" evidence="2">
    <location>
        <begin position="235"/>
        <end position="311"/>
    </location>
</feature>
<dbReference type="AlphaFoldDB" id="A0AAD4KA07"/>
<dbReference type="Pfam" id="PF13087">
    <property type="entry name" value="AAA_12"/>
    <property type="match status" value="1"/>
</dbReference>
<evidence type="ECO:0000259" key="3">
    <source>
        <dbReference type="Pfam" id="PF13087"/>
    </source>
</evidence>
<dbReference type="InterPro" id="IPR041677">
    <property type="entry name" value="DNA2/NAM7_AAA_11"/>
</dbReference>
<keyword evidence="1" id="KW-0943">RNA-mediated gene silencing</keyword>
<dbReference type="GO" id="GO:0003723">
    <property type="term" value="F:RNA binding"/>
    <property type="evidence" value="ECO:0007669"/>
    <property type="project" value="InterPro"/>
</dbReference>
<keyword evidence="5" id="KW-1185">Reference proteome</keyword>
<evidence type="ECO:0000313" key="5">
    <source>
        <dbReference type="Proteomes" id="UP001200034"/>
    </source>
</evidence>
<name>A0AAD4KA07_9MUSC</name>
<comment type="caution">
    <text evidence="4">The sequence shown here is derived from an EMBL/GenBank/DDBJ whole genome shotgun (WGS) entry which is preliminary data.</text>
</comment>